<keyword evidence="6 10" id="KW-0210">Decarboxylase</keyword>
<dbReference type="HAMAP" id="MF_00134_B">
    <property type="entry name" value="IGPS_B"/>
    <property type="match status" value="1"/>
</dbReference>
<dbReference type="NCBIfam" id="NF001373">
    <property type="entry name" value="PRK00278.1-6"/>
    <property type="match status" value="1"/>
</dbReference>
<dbReference type="Proteomes" id="UP000076335">
    <property type="component" value="Unassembled WGS sequence"/>
</dbReference>
<evidence type="ECO:0000313" key="13">
    <source>
        <dbReference type="Proteomes" id="UP000076335"/>
    </source>
</evidence>
<dbReference type="InterPro" id="IPR045186">
    <property type="entry name" value="Indole-3-glycerol_P_synth"/>
</dbReference>
<evidence type="ECO:0000256" key="3">
    <source>
        <dbReference type="ARBA" id="ARBA00012362"/>
    </source>
</evidence>
<evidence type="ECO:0000256" key="5">
    <source>
        <dbReference type="ARBA" id="ARBA00022605"/>
    </source>
</evidence>
<dbReference type="AlphaFoldDB" id="A0A154L9C3"/>
<evidence type="ECO:0000256" key="6">
    <source>
        <dbReference type="ARBA" id="ARBA00022793"/>
    </source>
</evidence>
<evidence type="ECO:0000256" key="4">
    <source>
        <dbReference type="ARBA" id="ARBA00018080"/>
    </source>
</evidence>
<comment type="caution">
    <text evidence="12">The sequence shown here is derived from an EMBL/GenBank/DDBJ whole genome shotgun (WGS) entry which is preliminary data.</text>
</comment>
<evidence type="ECO:0000256" key="8">
    <source>
        <dbReference type="ARBA" id="ARBA00023141"/>
    </source>
</evidence>
<feature type="domain" description="Indole-3-glycerol phosphate synthase" evidence="11">
    <location>
        <begin position="5"/>
        <end position="259"/>
    </location>
</feature>
<gene>
    <name evidence="10" type="primary">trpC</name>
    <name evidence="12" type="ORF">AUP42_10735</name>
</gene>
<dbReference type="OrthoDB" id="9804217at2"/>
<reference evidence="12 13" key="1">
    <citation type="submission" date="2015-12" db="EMBL/GenBank/DDBJ databases">
        <title>Genome sequence of Thalassospira lucentensis MCCC 1A02072.</title>
        <authorList>
            <person name="Lu L."/>
            <person name="Lai Q."/>
            <person name="Shao Z."/>
            <person name="Qian P."/>
        </authorList>
    </citation>
    <scope>NUCLEOTIDE SEQUENCE [LARGE SCALE GENOMIC DNA]</scope>
    <source>
        <strain evidence="12 13">MCCC 1A02072</strain>
    </source>
</reference>
<evidence type="ECO:0000256" key="9">
    <source>
        <dbReference type="ARBA" id="ARBA00023239"/>
    </source>
</evidence>
<keyword evidence="9 10" id="KW-0456">Lyase</keyword>
<dbReference type="CDD" id="cd00331">
    <property type="entry name" value="IGPS"/>
    <property type="match status" value="1"/>
</dbReference>
<organism evidence="12 13">
    <name type="scientific">Thalassospira lucentensis</name>
    <dbReference type="NCBI Taxonomy" id="168935"/>
    <lineage>
        <taxon>Bacteria</taxon>
        <taxon>Pseudomonadati</taxon>
        <taxon>Pseudomonadota</taxon>
        <taxon>Alphaproteobacteria</taxon>
        <taxon>Rhodospirillales</taxon>
        <taxon>Thalassospiraceae</taxon>
        <taxon>Thalassospira</taxon>
    </lineage>
</organism>
<evidence type="ECO:0000313" key="12">
    <source>
        <dbReference type="EMBL" id="KZB67948.1"/>
    </source>
</evidence>
<dbReference type="InterPro" id="IPR013798">
    <property type="entry name" value="Indole-3-glycerol_P_synth_dom"/>
</dbReference>
<dbReference type="InterPro" id="IPR011060">
    <property type="entry name" value="RibuloseP-bd_barrel"/>
</dbReference>
<dbReference type="GO" id="GO:0004425">
    <property type="term" value="F:indole-3-glycerol-phosphate synthase activity"/>
    <property type="evidence" value="ECO:0007669"/>
    <property type="project" value="UniProtKB-UniRule"/>
</dbReference>
<comment type="pathway">
    <text evidence="2 10">Amino-acid biosynthesis; L-tryptophan biosynthesis; L-tryptophan from chorismate: step 4/5.</text>
</comment>
<comment type="similarity">
    <text evidence="10">Belongs to the TrpC family.</text>
</comment>
<name>A0A154L9C3_9PROT</name>
<dbReference type="GO" id="GO:0004640">
    <property type="term" value="F:phosphoribosylanthranilate isomerase activity"/>
    <property type="evidence" value="ECO:0007669"/>
    <property type="project" value="TreeGrafter"/>
</dbReference>
<protein>
    <recommendedName>
        <fullName evidence="4 10">Indole-3-glycerol phosphate synthase</fullName>
        <shortName evidence="10">IGPS</shortName>
        <ecNumber evidence="3 10">4.1.1.48</ecNumber>
    </recommendedName>
</protein>
<dbReference type="UniPathway" id="UPA00035">
    <property type="reaction ID" value="UER00043"/>
</dbReference>
<comment type="catalytic activity">
    <reaction evidence="1 10">
        <text>1-(2-carboxyphenylamino)-1-deoxy-D-ribulose 5-phosphate + H(+) = (1S,2R)-1-C-(indol-3-yl)glycerol 3-phosphate + CO2 + H2O</text>
        <dbReference type="Rhea" id="RHEA:23476"/>
        <dbReference type="ChEBI" id="CHEBI:15377"/>
        <dbReference type="ChEBI" id="CHEBI:15378"/>
        <dbReference type="ChEBI" id="CHEBI:16526"/>
        <dbReference type="ChEBI" id="CHEBI:58613"/>
        <dbReference type="ChEBI" id="CHEBI:58866"/>
        <dbReference type="EC" id="4.1.1.48"/>
    </reaction>
</comment>
<dbReference type="InterPro" id="IPR001468">
    <property type="entry name" value="Indole-3-GlycerolPSynthase_CS"/>
</dbReference>
<dbReference type="NCBIfam" id="NF001370">
    <property type="entry name" value="PRK00278.1-2"/>
    <property type="match status" value="1"/>
</dbReference>
<dbReference type="PROSITE" id="PS00614">
    <property type="entry name" value="IGPS"/>
    <property type="match status" value="1"/>
</dbReference>
<dbReference type="EMBL" id="LPVY01000003">
    <property type="protein sequence ID" value="KZB67948.1"/>
    <property type="molecule type" value="Genomic_DNA"/>
</dbReference>
<dbReference type="FunFam" id="3.20.20.70:FF:000024">
    <property type="entry name" value="Indole-3-glycerol phosphate synthase"/>
    <property type="match status" value="1"/>
</dbReference>
<dbReference type="Pfam" id="PF00218">
    <property type="entry name" value="IGPS"/>
    <property type="match status" value="1"/>
</dbReference>
<sequence>MSDVLERICNDKRDHIAACKARKSLADLEATAKSQSAPRGFIKALETSVADGRYGLIAEIKKASPSKGLIRPDFNPPVLAQAYKAGGASCLSVLTDIPYFQGDDSYLIAARAAVDLPVLRKDFMLDPYQVTEARALGADCILLIMAALEDAQAAELEDAAHSLGMDVLIEVHNAPELERALKLKSKLLGVNNRNLKTLEVSLTTTEELAGMVYDSRMLVAESGLFTHDDLARMAKVGAQCFLIGESLMRQDDVTAATRNILGLAA</sequence>
<dbReference type="RefSeq" id="WP_062948637.1">
    <property type="nucleotide sequence ID" value="NZ_LPVY01000003.1"/>
</dbReference>
<dbReference type="SUPFAM" id="SSF51366">
    <property type="entry name" value="Ribulose-phoshate binding barrel"/>
    <property type="match status" value="1"/>
</dbReference>
<evidence type="ECO:0000259" key="11">
    <source>
        <dbReference type="Pfam" id="PF00218"/>
    </source>
</evidence>
<dbReference type="PANTHER" id="PTHR22854">
    <property type="entry name" value="TRYPTOPHAN BIOSYNTHESIS PROTEIN"/>
    <property type="match status" value="1"/>
</dbReference>
<accession>A0A154L9C3</accession>
<evidence type="ECO:0000256" key="7">
    <source>
        <dbReference type="ARBA" id="ARBA00022822"/>
    </source>
</evidence>
<dbReference type="Gene3D" id="3.20.20.70">
    <property type="entry name" value="Aldolase class I"/>
    <property type="match status" value="1"/>
</dbReference>
<keyword evidence="5 10" id="KW-0028">Amino-acid biosynthesis</keyword>
<proteinExistence type="inferred from homology"/>
<keyword evidence="7 10" id="KW-0822">Tryptophan biosynthesis</keyword>
<dbReference type="PANTHER" id="PTHR22854:SF2">
    <property type="entry name" value="INDOLE-3-GLYCEROL-PHOSPHATE SYNTHASE"/>
    <property type="match status" value="1"/>
</dbReference>
<evidence type="ECO:0000256" key="2">
    <source>
        <dbReference type="ARBA" id="ARBA00004696"/>
    </source>
</evidence>
<dbReference type="GO" id="GO:0000162">
    <property type="term" value="P:L-tryptophan biosynthetic process"/>
    <property type="evidence" value="ECO:0007669"/>
    <property type="project" value="UniProtKB-UniRule"/>
</dbReference>
<dbReference type="EC" id="4.1.1.48" evidence="3 10"/>
<dbReference type="InterPro" id="IPR013785">
    <property type="entry name" value="Aldolase_TIM"/>
</dbReference>
<evidence type="ECO:0000256" key="10">
    <source>
        <dbReference type="HAMAP-Rule" id="MF_00134"/>
    </source>
</evidence>
<keyword evidence="8 10" id="KW-0057">Aromatic amino acid biosynthesis</keyword>
<evidence type="ECO:0000256" key="1">
    <source>
        <dbReference type="ARBA" id="ARBA00001633"/>
    </source>
</evidence>
<dbReference type="NCBIfam" id="NF001377">
    <property type="entry name" value="PRK00278.2-4"/>
    <property type="match status" value="1"/>
</dbReference>